<evidence type="ECO:0000313" key="3">
    <source>
        <dbReference type="RefSeq" id="XP_022302906.1"/>
    </source>
</evidence>
<keyword evidence="1" id="KW-1133">Transmembrane helix</keyword>
<reference evidence="3 4" key="1">
    <citation type="submission" date="2025-04" db="UniProtKB">
        <authorList>
            <consortium name="RefSeq"/>
        </authorList>
    </citation>
    <scope>IDENTIFICATION</scope>
    <source>
        <tissue evidence="3 4">Whole sample</tissue>
    </source>
</reference>
<keyword evidence="1" id="KW-0812">Transmembrane</keyword>
<keyword evidence="2" id="KW-1185">Reference proteome</keyword>
<dbReference type="Proteomes" id="UP000694844">
    <property type="component" value="Chromosome 8"/>
</dbReference>
<evidence type="ECO:0000313" key="2">
    <source>
        <dbReference type="Proteomes" id="UP000694844"/>
    </source>
</evidence>
<sequence>MRSEFTRTVQAKTSSSAITLCVIIWRRVHGDYNKSYIHTGSVKCGFSHYFDGTDCAECPKGTYGINCSDTCPPTSYGRLCSKACNCSITLCHPIYGCNIISTGLDMKTTILWALTDTTNTIPERDMDKKDKSTAMGKIFKSINYGKILVILVGTVLSITLMLLIGREMFKLVQRSETSGNYHDAMVNPVVNNTSDDTTESIYHS</sequence>
<dbReference type="AlphaFoldDB" id="A0A8B8BHQ4"/>
<dbReference type="GeneID" id="111110625"/>
<dbReference type="KEGG" id="cvn:111110625"/>
<feature type="transmembrane region" description="Helical" evidence="1">
    <location>
        <begin position="144"/>
        <end position="164"/>
    </location>
</feature>
<dbReference type="Gene3D" id="2.170.300.10">
    <property type="entry name" value="Tie2 ligand-binding domain superfamily"/>
    <property type="match status" value="1"/>
</dbReference>
<name>A0A8B8BHQ4_CRAVI</name>
<protein>
    <submittedName>
        <fullName evidence="3 4">Uncharacterized protein LOC111110625</fullName>
    </submittedName>
</protein>
<dbReference type="RefSeq" id="XP_022302907.1">
    <property type="nucleotide sequence ID" value="XM_022447199.1"/>
</dbReference>
<evidence type="ECO:0000313" key="4">
    <source>
        <dbReference type="RefSeq" id="XP_022302907.1"/>
    </source>
</evidence>
<dbReference type="RefSeq" id="XP_022302906.1">
    <property type="nucleotide sequence ID" value="XM_022447198.1"/>
</dbReference>
<accession>A0A8B8BHQ4</accession>
<keyword evidence="1" id="KW-0472">Membrane</keyword>
<proteinExistence type="predicted"/>
<evidence type="ECO:0000256" key="1">
    <source>
        <dbReference type="SAM" id="Phobius"/>
    </source>
</evidence>
<organism evidence="2 4">
    <name type="scientific">Crassostrea virginica</name>
    <name type="common">Eastern oyster</name>
    <dbReference type="NCBI Taxonomy" id="6565"/>
    <lineage>
        <taxon>Eukaryota</taxon>
        <taxon>Metazoa</taxon>
        <taxon>Spiralia</taxon>
        <taxon>Lophotrochozoa</taxon>
        <taxon>Mollusca</taxon>
        <taxon>Bivalvia</taxon>
        <taxon>Autobranchia</taxon>
        <taxon>Pteriomorphia</taxon>
        <taxon>Ostreida</taxon>
        <taxon>Ostreoidea</taxon>
        <taxon>Ostreidae</taxon>
        <taxon>Crassostrea</taxon>
    </lineage>
</organism>
<gene>
    <name evidence="3 4" type="primary">LOC111110625</name>
</gene>
<dbReference type="OrthoDB" id="6211280at2759"/>